<comment type="similarity">
    <text evidence="4">Belongs to the sel-1 family.</text>
</comment>
<dbReference type="PROSITE" id="PS00107">
    <property type="entry name" value="PROTEIN_KINASE_ATP"/>
    <property type="match status" value="1"/>
</dbReference>
<proteinExistence type="inferred from homology"/>
<reference evidence="7 8" key="1">
    <citation type="submission" date="2024-04" db="EMBL/GenBank/DDBJ databases">
        <title>Tritrichomonas musculus Genome.</title>
        <authorList>
            <person name="Alves-Ferreira E."/>
            <person name="Grigg M."/>
            <person name="Lorenzi H."/>
            <person name="Galac M."/>
        </authorList>
    </citation>
    <scope>NUCLEOTIDE SEQUENCE [LARGE SCALE GENOMIC DNA]</scope>
    <source>
        <strain evidence="7 8">EAF2021</strain>
    </source>
</reference>
<dbReference type="EMBL" id="JAPFFF010000052">
    <property type="protein sequence ID" value="KAK8839182.1"/>
    <property type="molecule type" value="Genomic_DNA"/>
</dbReference>
<dbReference type="InterPro" id="IPR008271">
    <property type="entry name" value="Ser/Thr_kinase_AS"/>
</dbReference>
<dbReference type="PROSITE" id="PS00108">
    <property type="entry name" value="PROTEIN_KINASE_ST"/>
    <property type="match status" value="1"/>
</dbReference>
<dbReference type="InterPro" id="IPR001245">
    <property type="entry name" value="Ser-Thr/Tyr_kinase_cat_dom"/>
</dbReference>
<evidence type="ECO:0000313" key="7">
    <source>
        <dbReference type="EMBL" id="KAK8839182.1"/>
    </source>
</evidence>
<dbReference type="InterPro" id="IPR006597">
    <property type="entry name" value="Sel1-like"/>
</dbReference>
<dbReference type="SMART" id="SM00671">
    <property type="entry name" value="SEL1"/>
    <property type="match status" value="15"/>
</dbReference>
<evidence type="ECO:0000256" key="1">
    <source>
        <dbReference type="ARBA" id="ARBA00022527"/>
    </source>
</evidence>
<keyword evidence="8" id="KW-1185">Reference proteome</keyword>
<dbReference type="Gene3D" id="1.10.510.10">
    <property type="entry name" value="Transferase(Phosphotransferase) domain 1"/>
    <property type="match status" value="1"/>
</dbReference>
<dbReference type="Pfam" id="PF00069">
    <property type="entry name" value="Pkinase"/>
    <property type="match status" value="1"/>
</dbReference>
<dbReference type="PRINTS" id="PR00109">
    <property type="entry name" value="TYRKINASE"/>
</dbReference>
<evidence type="ECO:0000259" key="6">
    <source>
        <dbReference type="PROSITE" id="PS50011"/>
    </source>
</evidence>
<evidence type="ECO:0000313" key="8">
    <source>
        <dbReference type="Proteomes" id="UP001470230"/>
    </source>
</evidence>
<dbReference type="PANTHER" id="PTHR11102:SF160">
    <property type="entry name" value="ERAD-ASSOCIATED E3 UBIQUITIN-PROTEIN LIGASE COMPONENT HRD3"/>
    <property type="match status" value="1"/>
</dbReference>
<feature type="binding site" evidence="5">
    <location>
        <position position="41"/>
    </location>
    <ligand>
        <name>ATP</name>
        <dbReference type="ChEBI" id="CHEBI:30616"/>
    </ligand>
</feature>
<keyword evidence="3 5" id="KW-0067">ATP-binding</keyword>
<sequence length="963" mass="109068">MIDIPIININDYHKLNEIGSGSFGIVYLVEDKKTYIEYAAKEELTEEYKDDSNSKSSLIKELKSYVKVSNYAILILIGYSPINFEGINNKIIITQYMPKGSLDKMLKNSHLSLAPPQYTFTSKYIILLGVALGMKYLHSKGIIHRDLKPANILLDNVLHPHICDFGCSKVSDKKLQDIIMKSGKGTPLYMAPEIYNGDHYDYKVDVYAYSIIFYEVVTDRLPFTNIKSEFHLQNIVIEGNRPNLTYITNEDIQRFLNSCWSNDPKDRPTFSQIVDFLMQDKIRKFFNVCDEEVDDFLDNFEDDLKDSRSFAALNIKLEADNGSIEAMMQYARILIEGIGTDIDVEEGIRYYKKASELGCVNAMFNLGYLLSSHPKIEHNIEEAINYYEKAIEKGNADSAHNLSVMYHDGIGIPVDKEKAAYYAKIAADLGDEIAQFNYGYMLLTADGIPMNKQEAAYYFRMSSEKGNTDSMNLLAEMLMKGDGIPTDKNEAARIYKMSADKGDKIAMFQYGQLLLFGDEIKGNKKEAAKYLKMSADQGFVDASIHYADMLYNGDGIDVDLDEAAKYLKQPIEGGYSKAMYMYAGILHKKNGMGPFPIESVKYIKKAADLGDGDACLTYSNILRFGTSVPRNIEEANKYLKMAADKGNKNALSLFKSKTQLSAFDSVCKSANVDKTQAFNALNDKMTDSNDIEMIAKMAMSYDEGFLLPKNKSLAAKYYKIAADKGHVESMYLYARLLRHGEGVPRDINESIKYYKNAASKGHDRAMINLGHIYYKGEIGTRNCKEAVYYYKMAADHGNTNAKFMYGQLLFNGEGIKMNKEEGLKFIKKADDEGCKMATIFLKGQNKSEGNQKIEYAKYYYEENNYNDRRRADALFKEAADEGDAEAMLLHAKMSLYGDGIEPNKDEAIKYLDKAVNNGNREAMRILGGLMLHENKNEAFRYLRLAANHGDLFSSFLIKFYFHK</sequence>
<feature type="domain" description="Protein kinase" evidence="6">
    <location>
        <begin position="12"/>
        <end position="286"/>
    </location>
</feature>
<gene>
    <name evidence="7" type="ORF">M9Y10_032110</name>
</gene>
<evidence type="ECO:0000256" key="3">
    <source>
        <dbReference type="ARBA" id="ARBA00022840"/>
    </source>
</evidence>
<dbReference type="InterPro" id="IPR011009">
    <property type="entry name" value="Kinase-like_dom_sf"/>
</dbReference>
<name>A0ABR2GZ10_9EUKA</name>
<evidence type="ECO:0000256" key="2">
    <source>
        <dbReference type="ARBA" id="ARBA00022741"/>
    </source>
</evidence>
<dbReference type="PANTHER" id="PTHR11102">
    <property type="entry name" value="SEL-1-LIKE PROTEIN"/>
    <property type="match status" value="1"/>
</dbReference>
<keyword evidence="2 5" id="KW-0547">Nucleotide-binding</keyword>
<dbReference type="SUPFAM" id="SSF56112">
    <property type="entry name" value="Protein kinase-like (PK-like)"/>
    <property type="match status" value="1"/>
</dbReference>
<comment type="caution">
    <text evidence="7">The sequence shown here is derived from an EMBL/GenBank/DDBJ whole genome shotgun (WGS) entry which is preliminary data.</text>
</comment>
<dbReference type="InterPro" id="IPR050767">
    <property type="entry name" value="Sel1_AlgK"/>
</dbReference>
<dbReference type="InterPro" id="IPR017441">
    <property type="entry name" value="Protein_kinase_ATP_BS"/>
</dbReference>
<accession>A0ABR2GZ10</accession>
<dbReference type="PROSITE" id="PS50011">
    <property type="entry name" value="PROTEIN_KINASE_DOM"/>
    <property type="match status" value="1"/>
</dbReference>
<dbReference type="InterPro" id="IPR011990">
    <property type="entry name" value="TPR-like_helical_dom_sf"/>
</dbReference>
<keyword evidence="1" id="KW-0808">Transferase</keyword>
<dbReference type="Proteomes" id="UP001470230">
    <property type="component" value="Unassembled WGS sequence"/>
</dbReference>
<evidence type="ECO:0000256" key="4">
    <source>
        <dbReference type="ARBA" id="ARBA00038101"/>
    </source>
</evidence>
<dbReference type="Gene3D" id="1.25.40.10">
    <property type="entry name" value="Tetratricopeptide repeat domain"/>
    <property type="match status" value="5"/>
</dbReference>
<dbReference type="SUPFAM" id="SSF81901">
    <property type="entry name" value="HCP-like"/>
    <property type="match status" value="4"/>
</dbReference>
<protein>
    <recommendedName>
        <fullName evidence="6">Protein kinase domain-containing protein</fullName>
    </recommendedName>
</protein>
<dbReference type="SMART" id="SM00220">
    <property type="entry name" value="S_TKc"/>
    <property type="match status" value="1"/>
</dbReference>
<keyword evidence="1" id="KW-0723">Serine/threonine-protein kinase</keyword>
<dbReference type="Pfam" id="PF08238">
    <property type="entry name" value="Sel1"/>
    <property type="match status" value="15"/>
</dbReference>
<organism evidence="7 8">
    <name type="scientific">Tritrichomonas musculus</name>
    <dbReference type="NCBI Taxonomy" id="1915356"/>
    <lineage>
        <taxon>Eukaryota</taxon>
        <taxon>Metamonada</taxon>
        <taxon>Parabasalia</taxon>
        <taxon>Tritrichomonadida</taxon>
        <taxon>Tritrichomonadidae</taxon>
        <taxon>Tritrichomonas</taxon>
    </lineage>
</organism>
<keyword evidence="1" id="KW-0418">Kinase</keyword>
<dbReference type="InterPro" id="IPR000719">
    <property type="entry name" value="Prot_kinase_dom"/>
</dbReference>
<evidence type="ECO:0000256" key="5">
    <source>
        <dbReference type="PROSITE-ProRule" id="PRU10141"/>
    </source>
</evidence>